<dbReference type="WBParaSite" id="SVE_1199800.1">
    <property type="protein sequence ID" value="SVE_1199800.1"/>
    <property type="gene ID" value="SVE_1199800"/>
</dbReference>
<dbReference type="Gene3D" id="3.30.420.10">
    <property type="entry name" value="Ribonuclease H-like superfamily/Ribonuclease H"/>
    <property type="match status" value="1"/>
</dbReference>
<name>A0A0K0FQR8_STRVS</name>
<dbReference type="Proteomes" id="UP000035680">
    <property type="component" value="Unassembled WGS sequence"/>
</dbReference>
<accession>A0A0K0FQR8</accession>
<dbReference type="GO" id="GO:0003676">
    <property type="term" value="F:nucleic acid binding"/>
    <property type="evidence" value="ECO:0007669"/>
    <property type="project" value="InterPro"/>
</dbReference>
<protein>
    <submittedName>
        <fullName evidence="2">Ovule protein</fullName>
    </submittedName>
</protein>
<dbReference type="AlphaFoldDB" id="A0A0K0FQR8"/>
<keyword evidence="1" id="KW-1185">Reference proteome</keyword>
<sequence length="74" mass="8518">MTRSKGNDEEGTGANVRLGILNTLRCEFPPHLSYSPDGTPLYYHLFDDIKCSLEHKTFTNIIDLNLLFWDFLDP</sequence>
<proteinExistence type="predicted"/>
<reference evidence="1" key="1">
    <citation type="submission" date="2014-07" db="EMBL/GenBank/DDBJ databases">
        <authorList>
            <person name="Martin A.A"/>
            <person name="De Silva N."/>
        </authorList>
    </citation>
    <scope>NUCLEOTIDE SEQUENCE</scope>
</reference>
<evidence type="ECO:0000313" key="1">
    <source>
        <dbReference type="Proteomes" id="UP000035680"/>
    </source>
</evidence>
<evidence type="ECO:0000313" key="2">
    <source>
        <dbReference type="WBParaSite" id="SVE_1199800.1"/>
    </source>
</evidence>
<reference evidence="2" key="2">
    <citation type="submission" date="2015-08" db="UniProtKB">
        <authorList>
            <consortium name="WormBaseParasite"/>
        </authorList>
    </citation>
    <scope>IDENTIFICATION</scope>
</reference>
<dbReference type="InterPro" id="IPR036397">
    <property type="entry name" value="RNaseH_sf"/>
</dbReference>
<organism evidence="1 2">
    <name type="scientific">Strongyloides venezuelensis</name>
    <name type="common">Threadworm</name>
    <dbReference type="NCBI Taxonomy" id="75913"/>
    <lineage>
        <taxon>Eukaryota</taxon>
        <taxon>Metazoa</taxon>
        <taxon>Ecdysozoa</taxon>
        <taxon>Nematoda</taxon>
        <taxon>Chromadorea</taxon>
        <taxon>Rhabditida</taxon>
        <taxon>Tylenchina</taxon>
        <taxon>Panagrolaimomorpha</taxon>
        <taxon>Strongyloidoidea</taxon>
        <taxon>Strongyloididae</taxon>
        <taxon>Strongyloides</taxon>
    </lineage>
</organism>